<dbReference type="InterPro" id="IPR043504">
    <property type="entry name" value="Peptidase_S1_PA_chymotrypsin"/>
</dbReference>
<dbReference type="InterPro" id="IPR001314">
    <property type="entry name" value="Peptidase_S1A"/>
</dbReference>
<evidence type="ECO:0000256" key="6">
    <source>
        <dbReference type="RuleBase" id="RU363034"/>
    </source>
</evidence>
<keyword evidence="8" id="KW-0472">Membrane</keyword>
<dbReference type="CDD" id="cd00190">
    <property type="entry name" value="Tryp_SPc"/>
    <property type="match status" value="1"/>
</dbReference>
<organism evidence="10 11">
    <name type="scientific">Callorhinus ursinus</name>
    <name type="common">Northern fur seal</name>
    <dbReference type="NCBI Taxonomy" id="34884"/>
    <lineage>
        <taxon>Eukaryota</taxon>
        <taxon>Metazoa</taxon>
        <taxon>Chordata</taxon>
        <taxon>Craniata</taxon>
        <taxon>Vertebrata</taxon>
        <taxon>Euteleostomi</taxon>
        <taxon>Mammalia</taxon>
        <taxon>Eutheria</taxon>
        <taxon>Laurasiatheria</taxon>
        <taxon>Carnivora</taxon>
        <taxon>Caniformia</taxon>
        <taxon>Pinnipedia</taxon>
        <taxon>Otariidae</taxon>
        <taxon>Callorhinus</taxon>
    </lineage>
</organism>
<keyword evidence="8" id="KW-1133">Transmembrane helix</keyword>
<dbReference type="InParanoid" id="A0A3Q7PGJ4"/>
<evidence type="ECO:0000313" key="10">
    <source>
        <dbReference type="Proteomes" id="UP000286641"/>
    </source>
</evidence>
<dbReference type="Pfam" id="PF00089">
    <property type="entry name" value="Trypsin"/>
    <property type="match status" value="1"/>
</dbReference>
<evidence type="ECO:0000256" key="2">
    <source>
        <dbReference type="ARBA" id="ARBA00023157"/>
    </source>
</evidence>
<dbReference type="SUPFAM" id="SSF50494">
    <property type="entry name" value="Trypsin-like serine proteases"/>
    <property type="match status" value="1"/>
</dbReference>
<gene>
    <name evidence="11" type="primary">LOC112828196</name>
</gene>
<dbReference type="PROSITE" id="PS00134">
    <property type="entry name" value="TRYPSIN_HIS"/>
    <property type="match status" value="1"/>
</dbReference>
<keyword evidence="10" id="KW-1185">Reference proteome</keyword>
<sequence>MSRSPAGRAQGRGAQGRSFRARPSQNPLPPRPPRPAGAGKPPARHAREEGAAPGRGRGVGATPRCPSWAETRRRQPAMALLLLLLWFGTPGVAASSVCGRPRMLNRMVGGQDALVGEWPWQVSIQRNGSHFCGGSLITERWVLTAAHCFSNTSQTSLYQVLLGARQLVRPGPHAVYARVKRVESNPLYQGMASSADVALVELEAPVTFTNYIHPVCVPDPSVVFETGTNCWVTGWGSPSEEDRLPNPRVLQKLAVPIIDTPKCNLLYSKDTESGFQAKAIKDDMLCAGFAEGKKDACKGDSGGPLVCLVGQSWLQAGVISWGEGCARQNRPGVYIRVTSHHTWIHRIIPELQFQQAGLGGQKRGPRQSSVQNSAPCPAAQAVLWVLAALLTLL</sequence>
<comment type="catalytic activity">
    <reaction evidence="3">
        <text>Preferential cleavage: Arg-|-Xaa, Lys-|-Xaa, but with more restricted specificity than trypsin.</text>
        <dbReference type="EC" id="3.4.21.59"/>
    </reaction>
</comment>
<keyword evidence="6" id="KW-0720">Serine protease</keyword>
<dbReference type="PANTHER" id="PTHR24253:SF119">
    <property type="entry name" value="SERINE PROTEASE 27"/>
    <property type="match status" value="1"/>
</dbReference>
<dbReference type="InterPro" id="IPR018114">
    <property type="entry name" value="TRYPSIN_HIS"/>
</dbReference>
<name>A0A3Q7PGJ4_CALUR</name>
<dbReference type="Proteomes" id="UP000286641">
    <property type="component" value="Unplaced"/>
</dbReference>
<dbReference type="PROSITE" id="PS50240">
    <property type="entry name" value="TRYPSIN_DOM"/>
    <property type="match status" value="1"/>
</dbReference>
<feature type="compositionally biased region" description="Pro residues" evidence="7">
    <location>
        <begin position="26"/>
        <end position="35"/>
    </location>
</feature>
<evidence type="ECO:0000256" key="3">
    <source>
        <dbReference type="ARBA" id="ARBA00050838"/>
    </source>
</evidence>
<dbReference type="InterPro" id="IPR001254">
    <property type="entry name" value="Trypsin_dom"/>
</dbReference>
<evidence type="ECO:0000256" key="4">
    <source>
        <dbReference type="ARBA" id="ARBA00054350"/>
    </source>
</evidence>
<keyword evidence="8" id="KW-0812">Transmembrane</keyword>
<dbReference type="RefSeq" id="XP_025732889.1">
    <property type="nucleotide sequence ID" value="XM_025877104.1"/>
</dbReference>
<feature type="domain" description="Peptidase S1" evidence="9">
    <location>
        <begin position="107"/>
        <end position="349"/>
    </location>
</feature>
<evidence type="ECO:0000256" key="8">
    <source>
        <dbReference type="SAM" id="Phobius"/>
    </source>
</evidence>
<dbReference type="FunFam" id="2.40.10.10:FF:000039">
    <property type="entry name" value="Brain-specific serine protease 4"/>
    <property type="match status" value="1"/>
</dbReference>
<comment type="function">
    <text evidence="4">Tryptase is the major neutral protease present in mast cells and is secreted upon the coupled activation-degranulation response of this cell type.</text>
</comment>
<dbReference type="PRINTS" id="PR00722">
    <property type="entry name" value="CHYMOTRYPSIN"/>
</dbReference>
<keyword evidence="2" id="KW-1015">Disulfide bond</keyword>
<keyword evidence="6" id="KW-0378">Hydrolase</keyword>
<evidence type="ECO:0000259" key="9">
    <source>
        <dbReference type="PROSITE" id="PS50240"/>
    </source>
</evidence>
<feature type="transmembrane region" description="Helical" evidence="8">
    <location>
        <begin position="77"/>
        <end position="97"/>
    </location>
</feature>
<comment type="subunit">
    <text evidence="1">Homotetramer.</text>
</comment>
<evidence type="ECO:0000256" key="7">
    <source>
        <dbReference type="SAM" id="MobiDB-lite"/>
    </source>
</evidence>
<dbReference type="InterPro" id="IPR009003">
    <property type="entry name" value="Peptidase_S1_PA"/>
</dbReference>
<dbReference type="PROSITE" id="PS00135">
    <property type="entry name" value="TRYPSIN_SER"/>
    <property type="match status" value="1"/>
</dbReference>
<proteinExistence type="predicted"/>
<dbReference type="Gene3D" id="2.40.10.10">
    <property type="entry name" value="Trypsin-like serine proteases"/>
    <property type="match status" value="2"/>
</dbReference>
<evidence type="ECO:0000313" key="11">
    <source>
        <dbReference type="RefSeq" id="XP_025732889.1"/>
    </source>
</evidence>
<dbReference type="CTD" id="83886"/>
<reference evidence="11" key="2">
    <citation type="submission" date="2025-08" db="UniProtKB">
        <authorList>
            <consortium name="RefSeq"/>
        </authorList>
    </citation>
    <scope>IDENTIFICATION</scope>
    <source>
        <tissue evidence="11">Blood</tissue>
    </source>
</reference>
<dbReference type="SMART" id="SM00020">
    <property type="entry name" value="Tryp_SPc"/>
    <property type="match status" value="1"/>
</dbReference>
<evidence type="ECO:0000256" key="1">
    <source>
        <dbReference type="ARBA" id="ARBA00011881"/>
    </source>
</evidence>
<dbReference type="GO" id="GO:0004252">
    <property type="term" value="F:serine-type endopeptidase activity"/>
    <property type="evidence" value="ECO:0007669"/>
    <property type="project" value="UniProtKB-EC"/>
</dbReference>
<dbReference type="GO" id="GO:0006508">
    <property type="term" value="P:proteolysis"/>
    <property type="evidence" value="ECO:0007669"/>
    <property type="project" value="UniProtKB-KW"/>
</dbReference>
<dbReference type="InterPro" id="IPR033116">
    <property type="entry name" value="TRYPSIN_SER"/>
</dbReference>
<dbReference type="AlphaFoldDB" id="A0A3Q7PGJ4"/>
<feature type="compositionally biased region" description="Low complexity" evidence="7">
    <location>
        <begin position="1"/>
        <end position="25"/>
    </location>
</feature>
<dbReference type="EC" id="3.4.21.59" evidence="5"/>
<accession>A0A3Q7PGJ4</accession>
<reference key="1">
    <citation type="submission" date="2019-01" db="UniProtKB">
        <authorList>
            <consortium name="RefSeq"/>
        </authorList>
    </citation>
    <scope>IDENTIFICATION</scope>
</reference>
<keyword evidence="6" id="KW-0645">Protease</keyword>
<feature type="region of interest" description="Disordered" evidence="7">
    <location>
        <begin position="1"/>
        <end position="70"/>
    </location>
</feature>
<protein>
    <recommendedName>
        <fullName evidence="5">tryptase</fullName>
        <ecNumber evidence="5">3.4.21.59</ecNumber>
    </recommendedName>
</protein>
<dbReference type="PANTHER" id="PTHR24253">
    <property type="entry name" value="TRANSMEMBRANE PROTEASE SERINE"/>
    <property type="match status" value="1"/>
</dbReference>
<evidence type="ECO:0000256" key="5">
    <source>
        <dbReference type="ARBA" id="ARBA00066748"/>
    </source>
</evidence>